<evidence type="ECO:0000313" key="3">
    <source>
        <dbReference type="Proteomes" id="UP000316196"/>
    </source>
</evidence>
<dbReference type="EMBL" id="VFOR01000001">
    <property type="protein sequence ID" value="TQL62827.1"/>
    <property type="molecule type" value="Genomic_DNA"/>
</dbReference>
<evidence type="ECO:0000313" key="2">
    <source>
        <dbReference type="EMBL" id="TQL62827.1"/>
    </source>
</evidence>
<keyword evidence="3" id="KW-1185">Reference proteome</keyword>
<reference evidence="2 3" key="1">
    <citation type="submission" date="2019-06" db="EMBL/GenBank/DDBJ databases">
        <title>Sequencing the genomes of 1000 actinobacteria strains.</title>
        <authorList>
            <person name="Klenk H.-P."/>
        </authorList>
    </citation>
    <scope>NUCLEOTIDE SEQUENCE [LARGE SCALE GENOMIC DNA]</scope>
    <source>
        <strain evidence="2 3">DSM 8251</strain>
    </source>
</reference>
<proteinExistence type="inferred from homology"/>
<gene>
    <name evidence="2" type="ORF">FB460_0618</name>
</gene>
<dbReference type="Proteomes" id="UP000316196">
    <property type="component" value="Unassembled WGS sequence"/>
</dbReference>
<dbReference type="RefSeq" id="WP_142092622.1">
    <property type="nucleotide sequence ID" value="NZ_BAAAMD010000001.1"/>
</dbReference>
<dbReference type="OrthoDB" id="9793465at2"/>
<evidence type="ECO:0000256" key="1">
    <source>
        <dbReference type="ARBA" id="ARBA00005721"/>
    </source>
</evidence>
<comment type="similarity">
    <text evidence="1">Belongs to the asp23 family.</text>
</comment>
<dbReference type="InterPro" id="IPR005531">
    <property type="entry name" value="Asp23"/>
</dbReference>
<dbReference type="Pfam" id="PF03780">
    <property type="entry name" value="Asp23"/>
    <property type="match status" value="1"/>
</dbReference>
<sequence length="127" mass="13627">MTILLQTLSHPKVGGGIHVSARVVERTAAQLAMSVPGVGAPGTQVMGVGREADFDKRPRLQTHIDGGRAFLTIDCAVEYPRPIGVTAEKVRQVLTDRLTELTGVPVARVDVRVRRVVAHLDGTRSVV</sequence>
<comment type="caution">
    <text evidence="2">The sequence shown here is derived from an EMBL/GenBank/DDBJ whole genome shotgun (WGS) entry which is preliminary data.</text>
</comment>
<name>A0A542ZR73_9ACTN</name>
<protein>
    <submittedName>
        <fullName evidence="2">Cell envelope-related Asp23 family protein</fullName>
    </submittedName>
</protein>
<organism evidence="2 3">
    <name type="scientific">Propioniferax innocua</name>
    <dbReference type="NCBI Taxonomy" id="1753"/>
    <lineage>
        <taxon>Bacteria</taxon>
        <taxon>Bacillati</taxon>
        <taxon>Actinomycetota</taxon>
        <taxon>Actinomycetes</taxon>
        <taxon>Propionibacteriales</taxon>
        <taxon>Propionibacteriaceae</taxon>
        <taxon>Propioniferax</taxon>
    </lineage>
</organism>
<accession>A0A542ZR73</accession>
<dbReference type="AlphaFoldDB" id="A0A542ZR73"/>